<dbReference type="EMBL" id="JBAMIC010000002">
    <property type="protein sequence ID" value="KAK7113520.1"/>
    <property type="molecule type" value="Genomic_DNA"/>
</dbReference>
<feature type="transmembrane region" description="Helical" evidence="2">
    <location>
        <begin position="155"/>
        <end position="179"/>
    </location>
</feature>
<evidence type="ECO:0000313" key="3">
    <source>
        <dbReference type="EMBL" id="KAK7113520.1"/>
    </source>
</evidence>
<gene>
    <name evidence="3" type="ORF">V1264_012793</name>
</gene>
<feature type="region of interest" description="Disordered" evidence="1">
    <location>
        <begin position="319"/>
        <end position="346"/>
    </location>
</feature>
<reference evidence="3 4" key="1">
    <citation type="submission" date="2024-02" db="EMBL/GenBank/DDBJ databases">
        <title>Chromosome-scale genome assembly of the rough periwinkle Littorina saxatilis.</title>
        <authorList>
            <person name="De Jode A."/>
            <person name="Faria R."/>
            <person name="Formenti G."/>
            <person name="Sims Y."/>
            <person name="Smith T.P."/>
            <person name="Tracey A."/>
            <person name="Wood J.M.D."/>
            <person name="Zagrodzka Z.B."/>
            <person name="Johannesson K."/>
            <person name="Butlin R.K."/>
            <person name="Leder E.H."/>
        </authorList>
    </citation>
    <scope>NUCLEOTIDE SEQUENCE [LARGE SCALE GENOMIC DNA]</scope>
    <source>
        <strain evidence="3">Snail1</strain>
        <tissue evidence="3">Muscle</tissue>
    </source>
</reference>
<comment type="caution">
    <text evidence="3">The sequence shown here is derived from an EMBL/GenBank/DDBJ whole genome shotgun (WGS) entry which is preliminary data.</text>
</comment>
<keyword evidence="2" id="KW-0812">Transmembrane</keyword>
<protein>
    <submittedName>
        <fullName evidence="3">Uncharacterized protein</fullName>
    </submittedName>
</protein>
<evidence type="ECO:0000256" key="2">
    <source>
        <dbReference type="SAM" id="Phobius"/>
    </source>
</evidence>
<feature type="transmembrane region" description="Helical" evidence="2">
    <location>
        <begin position="117"/>
        <end position="143"/>
    </location>
</feature>
<name>A0AAN9BYC0_9CAEN</name>
<dbReference type="AlphaFoldDB" id="A0AAN9BYC0"/>
<accession>A0AAN9BYC0</accession>
<evidence type="ECO:0000313" key="4">
    <source>
        <dbReference type="Proteomes" id="UP001374579"/>
    </source>
</evidence>
<evidence type="ECO:0000256" key="1">
    <source>
        <dbReference type="SAM" id="MobiDB-lite"/>
    </source>
</evidence>
<organism evidence="3 4">
    <name type="scientific">Littorina saxatilis</name>
    <dbReference type="NCBI Taxonomy" id="31220"/>
    <lineage>
        <taxon>Eukaryota</taxon>
        <taxon>Metazoa</taxon>
        <taxon>Spiralia</taxon>
        <taxon>Lophotrochozoa</taxon>
        <taxon>Mollusca</taxon>
        <taxon>Gastropoda</taxon>
        <taxon>Caenogastropoda</taxon>
        <taxon>Littorinimorpha</taxon>
        <taxon>Littorinoidea</taxon>
        <taxon>Littorinidae</taxon>
        <taxon>Littorina</taxon>
    </lineage>
</organism>
<proteinExistence type="predicted"/>
<dbReference type="Proteomes" id="UP001374579">
    <property type="component" value="Unassembled WGS sequence"/>
</dbReference>
<keyword evidence="2" id="KW-0472">Membrane</keyword>
<sequence>MNVKSWINVTLLLALLATLLQIAGYVAPMWIWLEVDSFLVGIGLWFTTGCGLDNSCNTTAPTLAFGYSADDTFNKPQYNAVRGLETIGLAAGILLLLFLVVYRVGYGRWTHLEQLNFTAFIASIITWLCILAGLIVFCAYYWPVVGTSPILNRESFPWSLLMCLFAAFFYIIVCVLIRVKCRDRDYLKHAIPTSGDSKMDLNPVTKQGILHRYFTPLHYNEKRRMNFAIGGGYTDEGTVVPGMTRRLIGPEERHVTSVDNIAFQGNRLENGVSYRYLSAGQNGMIAGAQQADNGVRHTLPTAIVTYADTAANNSNLLNTRADVNPYNHTNRQDGGPNFYRSASTGSLGQQGALMGRRLMRQNSADQIMYAGRESAYAGRDAAFGGRDAAFGGRDAAFGGRDAAFGGRDAAFGGRDAAFGGRDVAIAGHVDSAFAARESPFTGRDSGYQKHITSDSPYNQAAGGIAQDGVAYQGNLNASPRGGDAFGASRDAAGGYITYTTVTRPVVTSSTSYVKREVTRETRLADNNMDARYTNEGRLTADADYIATEQRRSGGGLGAQSGVSSQASGGLLGYTTHTGMGQSIGTRSLFPIGSSITPYDPTYIYRPYSEQQIY</sequence>
<keyword evidence="2" id="KW-1133">Transmembrane helix</keyword>
<feature type="transmembrane region" description="Helical" evidence="2">
    <location>
        <begin position="86"/>
        <end position="105"/>
    </location>
</feature>
<keyword evidence="4" id="KW-1185">Reference proteome</keyword>